<dbReference type="AlphaFoldDB" id="G4ZAQ1"/>
<dbReference type="EMBL" id="JH159153">
    <property type="protein sequence ID" value="EGZ19837.1"/>
    <property type="molecule type" value="Genomic_DNA"/>
</dbReference>
<gene>
    <name evidence="1" type="ORF">PHYSODRAFT_328014</name>
</gene>
<protein>
    <submittedName>
        <fullName evidence="1">Crn2-like protein</fullName>
    </submittedName>
</protein>
<evidence type="ECO:0000313" key="2">
    <source>
        <dbReference type="Proteomes" id="UP000002640"/>
    </source>
</evidence>
<dbReference type="KEGG" id="psoj:PHYSODRAFT_328014"/>
<sequence length="472" mass="52165">MAQKTWAKLAYSDGRAVPVDHAPTFGDFLVALKNLFGDSYLAGVSPFNIKVNESQEKLEANENITSTDALQRHGRTETDPLLLLVPKRDVFYQMKLEGFPSERTFRVESTGEAFTVEDFLAAVYTRHRGLLTHYSEANFVAYNNGEAFNRTPKGGSLDGGTGIGTLGFSREDALIVEVVELQIGRGVPAEENMPFEGEYRRYTHSELGADFDKGISVMKELNVSMSSVDKAQLLAGVEVQRAGIQPFQWGSIAKLTDEQQRDSYRSYLETHLADVLSEKKMCVFAVNRQSTFLTAVIPGTDVELGGHTDLIVLGAVVKTHPDMFGPCVESSKLAIEVKKTAKESDAFEAVSELITLSVLTCDPVTVLLTDLQSVWRFFWVGEKSDTHTVVYSALISDHDEAFAVMKKLIPPTERLFTRCKLRDMLPLARGQGAGGSIMESIQRYYDVESASGPDLELARAVGDLIVHHHQLK</sequence>
<dbReference type="RefSeq" id="XP_009522554.1">
    <property type="nucleotide sequence ID" value="XM_009524259.1"/>
</dbReference>
<name>G4ZAQ1_PHYSP</name>
<dbReference type="InParanoid" id="G4ZAQ1"/>
<evidence type="ECO:0000313" key="1">
    <source>
        <dbReference type="EMBL" id="EGZ19837.1"/>
    </source>
</evidence>
<proteinExistence type="predicted"/>
<dbReference type="Proteomes" id="UP000002640">
    <property type="component" value="Unassembled WGS sequence"/>
</dbReference>
<dbReference type="GeneID" id="20645713"/>
<accession>G4ZAQ1</accession>
<reference evidence="1 2" key="1">
    <citation type="journal article" date="2006" name="Science">
        <title>Phytophthora genome sequences uncover evolutionary origins and mechanisms of pathogenesis.</title>
        <authorList>
            <person name="Tyler B.M."/>
            <person name="Tripathy S."/>
            <person name="Zhang X."/>
            <person name="Dehal P."/>
            <person name="Jiang R.H."/>
            <person name="Aerts A."/>
            <person name="Arredondo F.D."/>
            <person name="Baxter L."/>
            <person name="Bensasson D."/>
            <person name="Beynon J.L."/>
            <person name="Chapman J."/>
            <person name="Damasceno C.M."/>
            <person name="Dorrance A.E."/>
            <person name="Dou D."/>
            <person name="Dickerman A.W."/>
            <person name="Dubchak I.L."/>
            <person name="Garbelotto M."/>
            <person name="Gijzen M."/>
            <person name="Gordon S.G."/>
            <person name="Govers F."/>
            <person name="Grunwald N.J."/>
            <person name="Huang W."/>
            <person name="Ivors K.L."/>
            <person name="Jones R.W."/>
            <person name="Kamoun S."/>
            <person name="Krampis K."/>
            <person name="Lamour K.H."/>
            <person name="Lee M.K."/>
            <person name="McDonald W.H."/>
            <person name="Medina M."/>
            <person name="Meijer H.J."/>
            <person name="Nordberg E.K."/>
            <person name="Maclean D.J."/>
            <person name="Ospina-Giraldo M.D."/>
            <person name="Morris P.F."/>
            <person name="Phuntumart V."/>
            <person name="Putnam N.H."/>
            <person name="Rash S."/>
            <person name="Rose J.K."/>
            <person name="Sakihama Y."/>
            <person name="Salamov A.A."/>
            <person name="Savidor A."/>
            <person name="Scheuring C.F."/>
            <person name="Smith B.M."/>
            <person name="Sobral B.W."/>
            <person name="Terry A."/>
            <person name="Torto-Alalibo T.A."/>
            <person name="Win J."/>
            <person name="Xu Z."/>
            <person name="Zhang H."/>
            <person name="Grigoriev I.V."/>
            <person name="Rokhsar D.S."/>
            <person name="Boore J.L."/>
        </authorList>
    </citation>
    <scope>NUCLEOTIDE SEQUENCE [LARGE SCALE GENOMIC DNA]</scope>
    <source>
        <strain evidence="1 2">P6497</strain>
    </source>
</reference>
<organism evidence="1 2">
    <name type="scientific">Phytophthora sojae (strain P6497)</name>
    <name type="common">Soybean stem and root rot agent</name>
    <name type="synonym">Phytophthora megasperma f. sp. glycines</name>
    <dbReference type="NCBI Taxonomy" id="1094619"/>
    <lineage>
        <taxon>Eukaryota</taxon>
        <taxon>Sar</taxon>
        <taxon>Stramenopiles</taxon>
        <taxon>Oomycota</taxon>
        <taxon>Peronosporomycetes</taxon>
        <taxon>Peronosporales</taxon>
        <taxon>Peronosporaceae</taxon>
        <taxon>Phytophthora</taxon>
    </lineage>
</organism>
<keyword evidence="2" id="KW-1185">Reference proteome</keyword>